<accession>A0A1B7TJ69</accession>
<dbReference type="CDD" id="cd04413">
    <property type="entry name" value="NDPk_I"/>
    <property type="match status" value="1"/>
</dbReference>
<evidence type="ECO:0000256" key="11">
    <source>
        <dbReference type="RuleBase" id="RU004013"/>
    </source>
</evidence>
<feature type="active site" description="Pros-phosphohistidine intermediate" evidence="9">
    <location>
        <position position="115"/>
    </location>
</feature>
<dbReference type="EC" id="2.7.4.6" evidence="3 11"/>
<dbReference type="InterPro" id="IPR034907">
    <property type="entry name" value="NDK-like_dom"/>
</dbReference>
<keyword evidence="14" id="KW-1185">Reference proteome</keyword>
<comment type="catalytic activity">
    <reaction evidence="11">
        <text>a 2'-deoxyribonucleoside 5'-diphosphate + ATP = a 2'-deoxyribonucleoside 5'-triphosphate + ADP</text>
        <dbReference type="Rhea" id="RHEA:44640"/>
        <dbReference type="ChEBI" id="CHEBI:30616"/>
        <dbReference type="ChEBI" id="CHEBI:61560"/>
        <dbReference type="ChEBI" id="CHEBI:73316"/>
        <dbReference type="ChEBI" id="CHEBI:456216"/>
        <dbReference type="EC" id="2.7.4.6"/>
    </reaction>
</comment>
<evidence type="ECO:0000256" key="8">
    <source>
        <dbReference type="ARBA" id="ARBA00022840"/>
    </source>
</evidence>
<keyword evidence="7 11" id="KW-0418">Kinase</keyword>
<dbReference type="AlphaFoldDB" id="A0A1B7TJ69"/>
<evidence type="ECO:0000256" key="7">
    <source>
        <dbReference type="ARBA" id="ARBA00022777"/>
    </source>
</evidence>
<evidence type="ECO:0000259" key="12">
    <source>
        <dbReference type="SMART" id="SM00562"/>
    </source>
</evidence>
<evidence type="ECO:0000313" key="13">
    <source>
        <dbReference type="EMBL" id="OBA28791.1"/>
    </source>
</evidence>
<dbReference type="FunFam" id="3.30.70.141:FF:000002">
    <property type="entry name" value="Nucleoside diphosphate kinase"/>
    <property type="match status" value="1"/>
</dbReference>
<proteinExistence type="inferred from homology"/>
<organism evidence="13 14">
    <name type="scientific">Hanseniaspora valbyensis NRRL Y-1626</name>
    <dbReference type="NCBI Taxonomy" id="766949"/>
    <lineage>
        <taxon>Eukaryota</taxon>
        <taxon>Fungi</taxon>
        <taxon>Dikarya</taxon>
        <taxon>Ascomycota</taxon>
        <taxon>Saccharomycotina</taxon>
        <taxon>Saccharomycetes</taxon>
        <taxon>Saccharomycodales</taxon>
        <taxon>Saccharomycodaceae</taxon>
        <taxon>Hanseniaspora</taxon>
    </lineage>
</organism>
<keyword evidence="8 11" id="KW-0067">ATP-binding</keyword>
<evidence type="ECO:0000256" key="3">
    <source>
        <dbReference type="ARBA" id="ARBA00012966"/>
    </source>
</evidence>
<evidence type="ECO:0000256" key="5">
    <source>
        <dbReference type="ARBA" id="ARBA00022679"/>
    </source>
</evidence>
<name>A0A1B7TJ69_9ASCO</name>
<evidence type="ECO:0000256" key="6">
    <source>
        <dbReference type="ARBA" id="ARBA00022741"/>
    </source>
</evidence>
<comment type="cofactor">
    <cofactor evidence="1">
        <name>Mg(2+)</name>
        <dbReference type="ChEBI" id="CHEBI:18420"/>
    </cofactor>
</comment>
<feature type="binding site" evidence="9">
    <location>
        <position position="85"/>
    </location>
    <ligand>
        <name>ATP</name>
        <dbReference type="ChEBI" id="CHEBI:30616"/>
    </ligand>
</feature>
<dbReference type="InterPro" id="IPR023005">
    <property type="entry name" value="Nucleoside_diP_kinase_AS"/>
</dbReference>
<dbReference type="PRINTS" id="PR01243">
    <property type="entry name" value="NUCDPKINASE"/>
</dbReference>
<keyword evidence="5 11" id="KW-0808">Transferase</keyword>
<dbReference type="HAMAP" id="MF_00451">
    <property type="entry name" value="NDP_kinase"/>
    <property type="match status" value="1"/>
</dbReference>
<evidence type="ECO:0000256" key="2">
    <source>
        <dbReference type="ARBA" id="ARBA00008142"/>
    </source>
</evidence>
<protein>
    <recommendedName>
        <fullName evidence="4 11">Nucleoside diphosphate kinase</fullName>
        <ecNumber evidence="3 11">2.7.4.6</ecNumber>
    </recommendedName>
</protein>
<feature type="binding site" evidence="9">
    <location>
        <position position="102"/>
    </location>
    <ligand>
        <name>ATP</name>
        <dbReference type="ChEBI" id="CHEBI:30616"/>
    </ligand>
</feature>
<dbReference type="PANTHER" id="PTHR11349">
    <property type="entry name" value="NUCLEOSIDE DIPHOSPHATE KINASE"/>
    <property type="match status" value="1"/>
</dbReference>
<dbReference type="SUPFAM" id="SSF54919">
    <property type="entry name" value="Nucleoside diphosphate kinase, NDK"/>
    <property type="match status" value="1"/>
</dbReference>
<feature type="binding site" evidence="9">
    <location>
        <position position="57"/>
    </location>
    <ligand>
        <name>ATP</name>
        <dbReference type="ChEBI" id="CHEBI:30616"/>
    </ligand>
</feature>
<feature type="binding site" evidence="9">
    <location>
        <position position="9"/>
    </location>
    <ligand>
        <name>ATP</name>
        <dbReference type="ChEBI" id="CHEBI:30616"/>
    </ligand>
</feature>
<gene>
    <name evidence="13" type="ORF">HANVADRAFT_36462</name>
</gene>
<dbReference type="EMBL" id="LXPE01000002">
    <property type="protein sequence ID" value="OBA28791.1"/>
    <property type="molecule type" value="Genomic_DNA"/>
</dbReference>
<comment type="caution">
    <text evidence="13">The sequence shown here is derived from an EMBL/GenBank/DDBJ whole genome shotgun (WGS) entry which is preliminary data.</text>
</comment>
<feature type="domain" description="Nucleoside diphosphate kinase-like" evidence="12">
    <location>
        <begin position="1"/>
        <end position="138"/>
    </location>
</feature>
<dbReference type="Gene3D" id="3.30.70.141">
    <property type="entry name" value="Nucleoside diphosphate kinase-like domain"/>
    <property type="match status" value="1"/>
</dbReference>
<reference evidence="14" key="1">
    <citation type="journal article" date="2016" name="Proc. Natl. Acad. Sci. U.S.A.">
        <title>Comparative genomics of biotechnologically important yeasts.</title>
        <authorList>
            <person name="Riley R."/>
            <person name="Haridas S."/>
            <person name="Wolfe K.H."/>
            <person name="Lopes M.R."/>
            <person name="Hittinger C.T."/>
            <person name="Goeker M."/>
            <person name="Salamov A.A."/>
            <person name="Wisecaver J.H."/>
            <person name="Long T.M."/>
            <person name="Calvey C.H."/>
            <person name="Aerts A.L."/>
            <person name="Barry K.W."/>
            <person name="Choi C."/>
            <person name="Clum A."/>
            <person name="Coughlan A.Y."/>
            <person name="Deshpande S."/>
            <person name="Douglass A.P."/>
            <person name="Hanson S.J."/>
            <person name="Klenk H.-P."/>
            <person name="LaButti K.M."/>
            <person name="Lapidus A."/>
            <person name="Lindquist E.A."/>
            <person name="Lipzen A.M."/>
            <person name="Meier-Kolthoff J.P."/>
            <person name="Ohm R.A."/>
            <person name="Otillar R.P."/>
            <person name="Pangilinan J.L."/>
            <person name="Peng Y."/>
            <person name="Rokas A."/>
            <person name="Rosa C.A."/>
            <person name="Scheuner C."/>
            <person name="Sibirny A.A."/>
            <person name="Slot J.C."/>
            <person name="Stielow J.B."/>
            <person name="Sun H."/>
            <person name="Kurtzman C.P."/>
            <person name="Blackwell M."/>
            <person name="Grigoriev I.V."/>
            <person name="Jeffries T.W."/>
        </authorList>
    </citation>
    <scope>NUCLEOTIDE SEQUENCE [LARGE SCALE GENOMIC DNA]</scope>
    <source>
        <strain evidence="14">NRRL Y-1626</strain>
    </source>
</reference>
<evidence type="ECO:0000256" key="9">
    <source>
        <dbReference type="PROSITE-ProRule" id="PRU00706"/>
    </source>
</evidence>
<dbReference type="OrthoDB" id="2162449at2759"/>
<dbReference type="NCBIfam" id="NF001908">
    <property type="entry name" value="PRK00668.1"/>
    <property type="match status" value="1"/>
</dbReference>
<evidence type="ECO:0000256" key="1">
    <source>
        <dbReference type="ARBA" id="ARBA00001946"/>
    </source>
</evidence>
<dbReference type="Pfam" id="PF00334">
    <property type="entry name" value="NDK"/>
    <property type="match status" value="1"/>
</dbReference>
<comment type="similarity">
    <text evidence="2 9 10">Belongs to the NDK family.</text>
</comment>
<sequence length="149" mass="16919">MERTFIAVKPDGVQRSITNKIIAKFEEKGFKLSGVKLVNADLELLTEHYYEHKDKPFFPDIIKFMTSGPILAMCWEGKDVVKQGRKLLGATNPLNADLGTIRGDYGIDMGRNVCHGSDSVESAERELKIWFSEGEIVSYKKDDEAWLYE</sequence>
<dbReference type="SMART" id="SM00562">
    <property type="entry name" value="NDK"/>
    <property type="match status" value="1"/>
</dbReference>
<keyword evidence="6 11" id="KW-0547">Nucleotide-binding</keyword>
<dbReference type="GO" id="GO:0006183">
    <property type="term" value="P:GTP biosynthetic process"/>
    <property type="evidence" value="ECO:0007669"/>
    <property type="project" value="InterPro"/>
</dbReference>
<feature type="binding site" evidence="9">
    <location>
        <position position="112"/>
    </location>
    <ligand>
        <name>ATP</name>
        <dbReference type="ChEBI" id="CHEBI:30616"/>
    </ligand>
</feature>
<dbReference type="GO" id="GO:0005524">
    <property type="term" value="F:ATP binding"/>
    <property type="evidence" value="ECO:0007669"/>
    <property type="project" value="UniProtKB-KW"/>
</dbReference>
<dbReference type="GO" id="GO:0006228">
    <property type="term" value="P:UTP biosynthetic process"/>
    <property type="evidence" value="ECO:0007669"/>
    <property type="project" value="InterPro"/>
</dbReference>
<dbReference type="InterPro" id="IPR036850">
    <property type="entry name" value="NDK-like_dom_sf"/>
</dbReference>
<feature type="binding site" evidence="9">
    <location>
        <position position="91"/>
    </location>
    <ligand>
        <name>ATP</name>
        <dbReference type="ChEBI" id="CHEBI:30616"/>
    </ligand>
</feature>
<dbReference type="Proteomes" id="UP000092321">
    <property type="component" value="Unassembled WGS sequence"/>
</dbReference>
<dbReference type="InterPro" id="IPR001564">
    <property type="entry name" value="Nucleoside_diP_kinase"/>
</dbReference>
<dbReference type="PROSITE" id="PS51374">
    <property type="entry name" value="NDPK_LIKE"/>
    <property type="match status" value="1"/>
</dbReference>
<dbReference type="GO" id="GO:0004550">
    <property type="term" value="F:nucleoside diphosphate kinase activity"/>
    <property type="evidence" value="ECO:0007669"/>
    <property type="project" value="UniProtKB-EC"/>
</dbReference>
<evidence type="ECO:0000313" key="14">
    <source>
        <dbReference type="Proteomes" id="UP000092321"/>
    </source>
</evidence>
<evidence type="ECO:0000256" key="10">
    <source>
        <dbReference type="RuleBase" id="RU004011"/>
    </source>
</evidence>
<dbReference type="GO" id="GO:0006241">
    <property type="term" value="P:CTP biosynthetic process"/>
    <property type="evidence" value="ECO:0007669"/>
    <property type="project" value="InterPro"/>
</dbReference>
<dbReference type="PROSITE" id="PS00469">
    <property type="entry name" value="NDPK"/>
    <property type="match status" value="1"/>
</dbReference>
<evidence type="ECO:0000256" key="4">
    <source>
        <dbReference type="ARBA" id="ARBA00017632"/>
    </source>
</evidence>